<gene>
    <name evidence="1" type="ORF">S12H4_61689</name>
</gene>
<name>X1UXA3_9ZZZZ</name>
<reference evidence="1" key="1">
    <citation type="journal article" date="2014" name="Front. Microbiol.">
        <title>High frequency of phylogenetically diverse reductive dehalogenase-homologous genes in deep subseafloor sedimentary metagenomes.</title>
        <authorList>
            <person name="Kawai M."/>
            <person name="Futagami T."/>
            <person name="Toyoda A."/>
            <person name="Takaki Y."/>
            <person name="Nishi S."/>
            <person name="Hori S."/>
            <person name="Arai W."/>
            <person name="Tsubouchi T."/>
            <person name="Morono Y."/>
            <person name="Uchiyama I."/>
            <person name="Ito T."/>
            <person name="Fujiyama A."/>
            <person name="Inagaki F."/>
            <person name="Takami H."/>
        </authorList>
    </citation>
    <scope>NUCLEOTIDE SEQUENCE</scope>
    <source>
        <strain evidence="1">Expedition CK06-06</strain>
    </source>
</reference>
<protein>
    <submittedName>
        <fullName evidence="1">Uncharacterized protein</fullName>
    </submittedName>
</protein>
<evidence type="ECO:0000313" key="1">
    <source>
        <dbReference type="EMBL" id="GAJ22138.1"/>
    </source>
</evidence>
<comment type="caution">
    <text evidence="1">The sequence shown here is derived from an EMBL/GenBank/DDBJ whole genome shotgun (WGS) entry which is preliminary data.</text>
</comment>
<proteinExistence type="predicted"/>
<dbReference type="EMBL" id="BARW01041049">
    <property type="protein sequence ID" value="GAJ22138.1"/>
    <property type="molecule type" value="Genomic_DNA"/>
</dbReference>
<sequence length="108" mass="12074">EQVNVYYEVINRSECSVAEGFVGGGREIVHGKYCENQTQEKNRLRIHNQTCPANCTCVGSTIKCEIEGGRHMTVMAGKSGNMIVQVKKVNMSTKVSLYRHEGKVYGKF</sequence>
<accession>X1UXA3</accession>
<feature type="non-terminal residue" evidence="1">
    <location>
        <position position="108"/>
    </location>
</feature>
<dbReference type="AlphaFoldDB" id="X1UXA3"/>
<organism evidence="1">
    <name type="scientific">marine sediment metagenome</name>
    <dbReference type="NCBI Taxonomy" id="412755"/>
    <lineage>
        <taxon>unclassified sequences</taxon>
        <taxon>metagenomes</taxon>
        <taxon>ecological metagenomes</taxon>
    </lineage>
</organism>
<feature type="non-terminal residue" evidence="1">
    <location>
        <position position="1"/>
    </location>
</feature>